<organism evidence="2 3">
    <name type="scientific">Cyclostephanos tholiformis</name>
    <dbReference type="NCBI Taxonomy" id="382380"/>
    <lineage>
        <taxon>Eukaryota</taxon>
        <taxon>Sar</taxon>
        <taxon>Stramenopiles</taxon>
        <taxon>Ochrophyta</taxon>
        <taxon>Bacillariophyta</taxon>
        <taxon>Coscinodiscophyceae</taxon>
        <taxon>Thalassiosirophycidae</taxon>
        <taxon>Stephanodiscales</taxon>
        <taxon>Stephanodiscaceae</taxon>
        <taxon>Cyclostephanos</taxon>
    </lineage>
</organism>
<name>A0ABD3R8D2_9STRA</name>
<comment type="caution">
    <text evidence="2">The sequence shown here is derived from an EMBL/GenBank/DDBJ whole genome shotgun (WGS) entry which is preliminary data.</text>
</comment>
<evidence type="ECO:0000313" key="3">
    <source>
        <dbReference type="Proteomes" id="UP001530377"/>
    </source>
</evidence>
<reference evidence="2 3" key="1">
    <citation type="submission" date="2024-10" db="EMBL/GenBank/DDBJ databases">
        <title>Updated reference genomes for cyclostephanoid diatoms.</title>
        <authorList>
            <person name="Roberts W.R."/>
            <person name="Alverson A.J."/>
        </authorList>
    </citation>
    <scope>NUCLEOTIDE SEQUENCE [LARGE SCALE GENOMIC DNA]</scope>
    <source>
        <strain evidence="2 3">AJA228-03</strain>
    </source>
</reference>
<dbReference type="Proteomes" id="UP001530377">
    <property type="component" value="Unassembled WGS sequence"/>
</dbReference>
<feature type="region of interest" description="Disordered" evidence="1">
    <location>
        <begin position="1"/>
        <end position="45"/>
    </location>
</feature>
<dbReference type="EMBL" id="JALLPB020000434">
    <property type="protein sequence ID" value="KAL3809164.1"/>
    <property type="molecule type" value="Genomic_DNA"/>
</dbReference>
<feature type="compositionally biased region" description="Basic and acidic residues" evidence="1">
    <location>
        <begin position="109"/>
        <end position="124"/>
    </location>
</feature>
<protein>
    <submittedName>
        <fullName evidence="2">Uncharacterized protein</fullName>
    </submittedName>
</protein>
<dbReference type="AlphaFoldDB" id="A0ABD3R8D2"/>
<accession>A0ABD3R8D2</accession>
<feature type="compositionally biased region" description="Low complexity" evidence="1">
    <location>
        <begin position="146"/>
        <end position="163"/>
    </location>
</feature>
<feature type="compositionally biased region" description="Basic and acidic residues" evidence="1">
    <location>
        <begin position="135"/>
        <end position="145"/>
    </location>
</feature>
<sequence length="575" mass="60615">MRREEKMMIANHNMPPSSSSSRTMRRPLPPSSPSYSRRPRRRTTSKSLVAASSALLLAASTTRTTCAFLATRKTIAVPFPSSFSSFPSVSRVGGGIANAATKIPLKDDLDRDHDDAIDNDERGGVRRGGGRGRGRGRERGRERRGSASSTSTTPSPLPLRSSSPATTSVAAAAAAASTTLLASFLLLLSSPLVLPPRDIVAHAAPAIPPSNARAIVVPSSPDDTATSVDINLRSISSLTRRAVANREKLASYLIESVKSLGPILDVLSEGDAPVRVSPPRNVKGAIDRALTRGDATFLINGDQVVDVRLESVPGAFIVRVINPNIPKLPFLGDGTAALELFDDVVDATTPASLERAARGVRAVGEFLTWGAPRGDDDVPLRYRGSKLDRFLSSKFVYGNGIIADVTNAEVVFISLAVGIGGTYAASYAYYVSLREEAEREAIEKKAKAAAAAAAAAVAAGKKKEMKSKAGKTDDIGDDSTKAKEKVATTTTSTDTTTTMKATEILAVESVDENVAVAGKNEPDEWDIVARAQRAVVEVDVGLGAGDDDASRGGGADAPRRRKRDAIMKNLFGRGK</sequence>
<gene>
    <name evidence="2" type="ORF">ACHAXA_004663</name>
</gene>
<proteinExistence type="predicted"/>
<evidence type="ECO:0000313" key="2">
    <source>
        <dbReference type="EMBL" id="KAL3809164.1"/>
    </source>
</evidence>
<keyword evidence="3" id="KW-1185">Reference proteome</keyword>
<feature type="region of interest" description="Disordered" evidence="1">
    <location>
        <begin position="109"/>
        <end position="163"/>
    </location>
</feature>
<feature type="region of interest" description="Disordered" evidence="1">
    <location>
        <begin position="541"/>
        <end position="575"/>
    </location>
</feature>
<evidence type="ECO:0000256" key="1">
    <source>
        <dbReference type="SAM" id="MobiDB-lite"/>
    </source>
</evidence>